<organism evidence="1 2">
    <name type="scientific">Streblomastix strix</name>
    <dbReference type="NCBI Taxonomy" id="222440"/>
    <lineage>
        <taxon>Eukaryota</taxon>
        <taxon>Metamonada</taxon>
        <taxon>Preaxostyla</taxon>
        <taxon>Oxymonadida</taxon>
        <taxon>Streblomastigidae</taxon>
        <taxon>Streblomastix</taxon>
    </lineage>
</organism>
<sequence length="133" mass="14944">MKLLQVKRRLAQLSTQSKQWFKTSITILLFVLNVTQDDALLLLKADKTQLIDAYIKTEIDALIDDKLNITDQIDAQIKGEDEALLLLKADRTQLIDSYTKGEADSQLNNKANSGVSYTKGEDDSLVLLIYVVD</sequence>
<proteinExistence type="predicted"/>
<evidence type="ECO:0000313" key="2">
    <source>
        <dbReference type="Proteomes" id="UP000324800"/>
    </source>
</evidence>
<accession>A0A5J4SS00</accession>
<evidence type="ECO:0000313" key="1">
    <source>
        <dbReference type="EMBL" id="KAA6348906.1"/>
    </source>
</evidence>
<gene>
    <name evidence="1" type="ORF">EZS28_051955</name>
</gene>
<dbReference type="EMBL" id="SNRW01039867">
    <property type="protein sequence ID" value="KAA6348906.1"/>
    <property type="molecule type" value="Genomic_DNA"/>
</dbReference>
<reference evidence="1 2" key="1">
    <citation type="submission" date="2019-03" db="EMBL/GenBank/DDBJ databases">
        <title>Single cell metagenomics reveals metabolic interactions within the superorganism composed of flagellate Streblomastix strix and complex community of Bacteroidetes bacteria on its surface.</title>
        <authorList>
            <person name="Treitli S.C."/>
            <person name="Kolisko M."/>
            <person name="Husnik F."/>
            <person name="Keeling P."/>
            <person name="Hampl V."/>
        </authorList>
    </citation>
    <scope>NUCLEOTIDE SEQUENCE [LARGE SCALE GENOMIC DNA]</scope>
    <source>
        <strain evidence="1">ST1C</strain>
    </source>
</reference>
<name>A0A5J4SS00_9EUKA</name>
<dbReference type="Proteomes" id="UP000324800">
    <property type="component" value="Unassembled WGS sequence"/>
</dbReference>
<dbReference type="AlphaFoldDB" id="A0A5J4SS00"/>
<protein>
    <submittedName>
        <fullName evidence="1">Uncharacterized protein</fullName>
    </submittedName>
</protein>
<comment type="caution">
    <text evidence="1">The sequence shown here is derived from an EMBL/GenBank/DDBJ whole genome shotgun (WGS) entry which is preliminary data.</text>
</comment>